<protein>
    <submittedName>
        <fullName evidence="1">Uncharacterized protein</fullName>
    </submittedName>
</protein>
<comment type="caution">
    <text evidence="1">The sequence shown here is derived from an EMBL/GenBank/DDBJ whole genome shotgun (WGS) entry which is preliminary data.</text>
</comment>
<accession>A0A556MYS7</accession>
<proteinExistence type="predicted"/>
<keyword evidence="2" id="KW-1185">Reference proteome</keyword>
<dbReference type="Proteomes" id="UP000316008">
    <property type="component" value="Unassembled WGS sequence"/>
</dbReference>
<dbReference type="RefSeq" id="WP_144333184.1">
    <property type="nucleotide sequence ID" value="NZ_VLPL01000004.1"/>
</dbReference>
<evidence type="ECO:0000313" key="1">
    <source>
        <dbReference type="EMBL" id="TSJ45065.1"/>
    </source>
</evidence>
<dbReference type="Pfam" id="PF04525">
    <property type="entry name" value="LOR"/>
    <property type="match status" value="1"/>
</dbReference>
<gene>
    <name evidence="1" type="ORF">FO442_10760</name>
</gene>
<name>A0A556MYS7_9FLAO</name>
<dbReference type="OrthoDB" id="703597at2"/>
<dbReference type="AlphaFoldDB" id="A0A556MYS7"/>
<evidence type="ECO:0000313" key="2">
    <source>
        <dbReference type="Proteomes" id="UP000316008"/>
    </source>
</evidence>
<dbReference type="InterPro" id="IPR007612">
    <property type="entry name" value="LOR"/>
</dbReference>
<organism evidence="1 2">
    <name type="scientific">Fluviicola chungangensis</name>
    <dbReference type="NCBI Taxonomy" id="2597671"/>
    <lineage>
        <taxon>Bacteria</taxon>
        <taxon>Pseudomonadati</taxon>
        <taxon>Bacteroidota</taxon>
        <taxon>Flavobacteriia</taxon>
        <taxon>Flavobacteriales</taxon>
        <taxon>Crocinitomicaceae</taxon>
        <taxon>Fluviicola</taxon>
    </lineage>
</organism>
<sequence length="216" mass="25015">MSEVLDNMNFFSQKNVDLSSLNYPLKFKFKIGTLANDFVISDSNAATLAYVRQKMFKFIEEIQVFTDTNKTSLEFTIKANKWIDFSATYVFTDKHGIEKGRVARKGWASIWKARYDIFDQQEHLAFHIMEENAWTKVFDSLFSEIPVLGIFTGYVFNPKYIVGRPDGSKVMRLKKNPSLFGRSFTLEKIGPTHNSSEDECIVLSLMMMILLERRRG</sequence>
<reference evidence="1 2" key="1">
    <citation type="submission" date="2019-07" db="EMBL/GenBank/DDBJ databases">
        <authorList>
            <person name="Huq M.A."/>
        </authorList>
    </citation>
    <scope>NUCLEOTIDE SEQUENCE [LARGE SCALE GENOMIC DNA]</scope>
    <source>
        <strain evidence="1 2">MAH-3</strain>
    </source>
</reference>
<dbReference type="EMBL" id="VLPL01000004">
    <property type="protein sequence ID" value="TSJ45065.1"/>
    <property type="molecule type" value="Genomic_DNA"/>
</dbReference>